<evidence type="ECO:0000313" key="2">
    <source>
        <dbReference type="Proteomes" id="UP000028194"/>
    </source>
</evidence>
<reference evidence="1 2" key="1">
    <citation type="journal article" date="2014" name="PLoS ONE">
        <title>Genome Sequence of Candidatus Nitrososphaera evergladensis from Group I.1b Enriched from Everglades Soil Reveals Novel Genomic Features of the Ammonia-Oxidizing Archaea.</title>
        <authorList>
            <person name="Zhalnina K.V."/>
            <person name="Dias R."/>
            <person name="Leonard M.T."/>
            <person name="Dorr de Quadros P."/>
            <person name="Camargo F.A."/>
            <person name="Drew J.C."/>
            <person name="Farmerie W.G."/>
            <person name="Daroub S.H."/>
            <person name="Triplett E.W."/>
        </authorList>
    </citation>
    <scope>NUCLEOTIDE SEQUENCE [LARGE SCALE GENOMIC DNA]</scope>
    <source>
        <strain evidence="1 2">SR1</strain>
    </source>
</reference>
<sequence>MCQVKVLIAFVMETGIQIGLDCRFYNEIVDSARDNIVKYSISMGPSHYAMEKVRKPTMVRAANGTMNHATAELPDRLTWGKGCVHASNTKSN</sequence>
<protein>
    <submittedName>
        <fullName evidence="1">Uncharacterized protein</fullName>
    </submittedName>
</protein>
<dbReference type="KEGG" id="nev:NTE_01745"/>
<proteinExistence type="predicted"/>
<name>A0A075MQJ7_9ARCH</name>
<keyword evidence="2" id="KW-1185">Reference proteome</keyword>
<evidence type="ECO:0000313" key="1">
    <source>
        <dbReference type="EMBL" id="AIF83806.1"/>
    </source>
</evidence>
<dbReference type="AlphaFoldDB" id="A0A075MQJ7"/>
<dbReference type="HOGENOM" id="CLU_2406205_0_0_2"/>
<organism evidence="1 2">
    <name type="scientific">Candidatus Nitrososphaera evergladensis SR1</name>
    <dbReference type="NCBI Taxonomy" id="1459636"/>
    <lineage>
        <taxon>Archaea</taxon>
        <taxon>Nitrososphaerota</taxon>
        <taxon>Nitrososphaeria</taxon>
        <taxon>Nitrososphaerales</taxon>
        <taxon>Nitrososphaeraceae</taxon>
        <taxon>Nitrososphaera</taxon>
    </lineage>
</organism>
<dbReference type="STRING" id="1459636.NTE_01745"/>
<dbReference type="EMBL" id="CP007174">
    <property type="protein sequence ID" value="AIF83806.1"/>
    <property type="molecule type" value="Genomic_DNA"/>
</dbReference>
<gene>
    <name evidence="1" type="ORF">NTE_01745</name>
</gene>
<accession>A0A075MQJ7</accession>
<dbReference type="Proteomes" id="UP000028194">
    <property type="component" value="Chromosome"/>
</dbReference>